<dbReference type="AlphaFoldDB" id="A0AAD7J3M5"/>
<proteinExistence type="predicted"/>
<name>A0AAD7J3M5_9AGAR</name>
<reference evidence="2" key="1">
    <citation type="submission" date="2023-03" db="EMBL/GenBank/DDBJ databases">
        <title>Massive genome expansion in bonnet fungi (Mycena s.s.) driven by repeated elements and novel gene families across ecological guilds.</title>
        <authorList>
            <consortium name="Lawrence Berkeley National Laboratory"/>
            <person name="Harder C.B."/>
            <person name="Miyauchi S."/>
            <person name="Viragh M."/>
            <person name="Kuo A."/>
            <person name="Thoen E."/>
            <person name="Andreopoulos B."/>
            <person name="Lu D."/>
            <person name="Skrede I."/>
            <person name="Drula E."/>
            <person name="Henrissat B."/>
            <person name="Morin E."/>
            <person name="Kohler A."/>
            <person name="Barry K."/>
            <person name="LaButti K."/>
            <person name="Morin E."/>
            <person name="Salamov A."/>
            <person name="Lipzen A."/>
            <person name="Mereny Z."/>
            <person name="Hegedus B."/>
            <person name="Baldrian P."/>
            <person name="Stursova M."/>
            <person name="Weitz H."/>
            <person name="Taylor A."/>
            <person name="Grigoriev I.V."/>
            <person name="Nagy L.G."/>
            <person name="Martin F."/>
            <person name="Kauserud H."/>
        </authorList>
    </citation>
    <scope>NUCLEOTIDE SEQUENCE</scope>
    <source>
        <strain evidence="2">CBHHK182m</strain>
    </source>
</reference>
<comment type="caution">
    <text evidence="2">The sequence shown here is derived from an EMBL/GenBank/DDBJ whole genome shotgun (WGS) entry which is preliminary data.</text>
</comment>
<gene>
    <name evidence="2" type="ORF">B0H16DRAFT_1542249</name>
</gene>
<dbReference type="EMBL" id="JARKIB010000052">
    <property type="protein sequence ID" value="KAJ7754417.1"/>
    <property type="molecule type" value="Genomic_DNA"/>
</dbReference>
<evidence type="ECO:0000256" key="1">
    <source>
        <dbReference type="SAM" id="MobiDB-lite"/>
    </source>
</evidence>
<sequence>MSNLMNKLSGGTGMGQQTTNNGMNGGGETILTRFARLIIALDFAEKKLGGGKELGRNTNEKITDSVRTGFEKVTGKNVPAKFSN</sequence>
<dbReference type="Proteomes" id="UP001215598">
    <property type="component" value="Unassembled WGS sequence"/>
</dbReference>
<feature type="region of interest" description="Disordered" evidence="1">
    <location>
        <begin position="1"/>
        <end position="26"/>
    </location>
</feature>
<keyword evidence="3" id="KW-1185">Reference proteome</keyword>
<organism evidence="2 3">
    <name type="scientific">Mycena metata</name>
    <dbReference type="NCBI Taxonomy" id="1033252"/>
    <lineage>
        <taxon>Eukaryota</taxon>
        <taxon>Fungi</taxon>
        <taxon>Dikarya</taxon>
        <taxon>Basidiomycota</taxon>
        <taxon>Agaricomycotina</taxon>
        <taxon>Agaricomycetes</taxon>
        <taxon>Agaricomycetidae</taxon>
        <taxon>Agaricales</taxon>
        <taxon>Marasmiineae</taxon>
        <taxon>Mycenaceae</taxon>
        <taxon>Mycena</taxon>
    </lineage>
</organism>
<protein>
    <submittedName>
        <fullName evidence="2">Uncharacterized protein</fullName>
    </submittedName>
</protein>
<accession>A0AAD7J3M5</accession>
<evidence type="ECO:0000313" key="3">
    <source>
        <dbReference type="Proteomes" id="UP001215598"/>
    </source>
</evidence>
<evidence type="ECO:0000313" key="2">
    <source>
        <dbReference type="EMBL" id="KAJ7754417.1"/>
    </source>
</evidence>